<dbReference type="EMBL" id="JBHEZX010000001">
    <property type="protein sequence ID" value="MFC1408247.1"/>
    <property type="molecule type" value="Genomic_DNA"/>
</dbReference>
<dbReference type="Proteomes" id="UP001592582">
    <property type="component" value="Unassembled WGS sequence"/>
</dbReference>
<dbReference type="SUPFAM" id="SSF46458">
    <property type="entry name" value="Globin-like"/>
    <property type="match status" value="1"/>
</dbReference>
<dbReference type="InterPro" id="IPR018967">
    <property type="entry name" value="FeS-contain_CDGSH-typ"/>
</dbReference>
<dbReference type="PANTHER" id="PTHR46491">
    <property type="entry name" value="CDGSH IRON SULFUR DOMAIN PROTEIN HOMOLOG"/>
    <property type="match status" value="1"/>
</dbReference>
<organism evidence="1 2">
    <name type="scientific">Streptacidiphilus alkalitolerans</name>
    <dbReference type="NCBI Taxonomy" id="3342712"/>
    <lineage>
        <taxon>Bacteria</taxon>
        <taxon>Bacillati</taxon>
        <taxon>Actinomycetota</taxon>
        <taxon>Actinomycetes</taxon>
        <taxon>Kitasatosporales</taxon>
        <taxon>Streptomycetaceae</taxon>
        <taxon>Streptacidiphilus</taxon>
    </lineage>
</organism>
<dbReference type="InterPro" id="IPR012292">
    <property type="entry name" value="Globin/Proto"/>
</dbReference>
<dbReference type="Pfam" id="PF06902">
    <property type="entry name" value="Fer4_19"/>
    <property type="match status" value="1"/>
</dbReference>
<proteinExistence type="predicted"/>
<dbReference type="InterPro" id="IPR001486">
    <property type="entry name" value="Hemoglobin_trunc"/>
</dbReference>
<sequence length="591" mass="64366">MAELLHACTALAEEWEQSPSETDTGSAQRLRARVVRPLTAALAANAEQPEADASPSASSALSPDEQLWELTKSATALSALAGTPGRVLEAAAGLQSLALAGTGDAAADAARQTELAELLTGVPSGIRVSSDGPYLVVGAEELHTHLGEDVPTRPLAALCRCGESADKPWCDGTHATNGFNGAKDPKRVPDRRDSYQGQQVTVLDNRGICAHSGFCTDRLNTVFHAGSEPFVTPSGGRTDQIVSAVRDCPSGALSFAVDGREAREQVDQDTRERVITVSKDGPYRITGAIPLHGDTLEEEVERVAGASREHYSLCRCGHSQNKPFCSGMHWYVNFNDPQPEPDTVPSLFAWCGGYPALLRMTRLFYEKFVPEDPLLSPLFARMSPDHPERVAAWLSQVFEGPEFYSKRYGDYNRMISQHLSKNLTEQQRARWVALMAQSAQDAGLPADAEFRAAFVAYLEWGSRIAAENSQPTAMPVPNMPIPHWWWVCHATPGARVSALAANQEAEEQPAAVALPGPDEPVGYNAHIKDLFRPKDRNSMRFAFDLWSYPDASQYADAILERLGNGTMPCDGAWPAEQVEVFRRWVEAGTPE</sequence>
<accession>A0ABV6V3N1</accession>
<dbReference type="InterPro" id="IPR042216">
    <property type="entry name" value="MitoNEET_CISD"/>
</dbReference>
<dbReference type="Gene3D" id="1.10.490.10">
    <property type="entry name" value="Globins"/>
    <property type="match status" value="1"/>
</dbReference>
<dbReference type="Gene3D" id="3.40.5.90">
    <property type="entry name" value="CDGSH iron-sulfur domain, mitoNEET-type"/>
    <property type="match status" value="2"/>
</dbReference>
<protein>
    <submittedName>
        <fullName evidence="1">CDGSH iron-sulfur domain-containing protein</fullName>
    </submittedName>
</protein>
<dbReference type="InterPro" id="IPR010693">
    <property type="entry name" value="Divergent_4Fe-4S_mono-cluster"/>
</dbReference>
<evidence type="ECO:0000313" key="2">
    <source>
        <dbReference type="Proteomes" id="UP001592582"/>
    </source>
</evidence>
<comment type="caution">
    <text evidence="1">The sequence shown here is derived from an EMBL/GenBank/DDBJ whole genome shotgun (WGS) entry which is preliminary data.</text>
</comment>
<gene>
    <name evidence="1" type="ORF">ACEZDG_03015</name>
</gene>
<dbReference type="Pfam" id="PF01152">
    <property type="entry name" value="Bac_globin"/>
    <property type="match status" value="1"/>
</dbReference>
<evidence type="ECO:0000313" key="1">
    <source>
        <dbReference type="EMBL" id="MFC1408247.1"/>
    </source>
</evidence>
<dbReference type="CDD" id="cd14775">
    <property type="entry name" value="TrHb2_O-like"/>
    <property type="match status" value="1"/>
</dbReference>
<keyword evidence="2" id="KW-1185">Reference proteome</keyword>
<dbReference type="SMART" id="SM00704">
    <property type="entry name" value="ZnF_CDGSH"/>
    <property type="match status" value="2"/>
</dbReference>
<dbReference type="InterPro" id="IPR009050">
    <property type="entry name" value="Globin-like_sf"/>
</dbReference>
<dbReference type="PANTHER" id="PTHR46491:SF3">
    <property type="entry name" value="CDGSH IRON-SULFUR DOMAIN-CONTAINING PROTEIN 3, MITOCHONDRIAL"/>
    <property type="match status" value="1"/>
</dbReference>
<dbReference type="Pfam" id="PF09360">
    <property type="entry name" value="zf-CDGSH"/>
    <property type="match status" value="2"/>
</dbReference>
<name>A0ABV6V3N1_9ACTN</name>
<reference evidence="1 2" key="1">
    <citation type="submission" date="2024-09" db="EMBL/GenBank/DDBJ databases">
        <authorList>
            <person name="Lee S.D."/>
        </authorList>
    </citation>
    <scope>NUCLEOTIDE SEQUENCE [LARGE SCALE GENOMIC DNA]</scope>
    <source>
        <strain evidence="1 2">N1-1</strain>
    </source>
</reference>
<dbReference type="InterPro" id="IPR052950">
    <property type="entry name" value="CISD"/>
</dbReference>